<name>A0ABX8WWH2_9CYAN</name>
<evidence type="ECO:0000313" key="3">
    <source>
        <dbReference type="Proteomes" id="UP000826540"/>
    </source>
</evidence>
<dbReference type="Pfam" id="PF13460">
    <property type="entry name" value="NAD_binding_10"/>
    <property type="match status" value="1"/>
</dbReference>
<reference evidence="2 3" key="1">
    <citation type="journal article" date="2022" name="J. Am. Chem. Soc.">
        <title>Biosynthesis of Guanitoxin Enables Global Environmental Detection in Freshwater Cyanobacteria.</title>
        <authorList>
            <person name="Lima S.T."/>
            <person name="Fallon T.R."/>
            <person name="Cordoza J.L."/>
            <person name="Chekan J.R."/>
            <person name="Delbaje E."/>
            <person name="Hopiavuori A.R."/>
            <person name="Alvarenga D.O."/>
            <person name="Wood S.M."/>
            <person name="Luhavaya H."/>
            <person name="Baumgartner J.T."/>
            <person name="Dorr F.A."/>
            <person name="Etchegaray A."/>
            <person name="Pinto E."/>
            <person name="McKinnie S.M.K."/>
            <person name="Fiore M.F."/>
            <person name="Moore B.S."/>
        </authorList>
    </citation>
    <scope>NUCLEOTIDE SEQUENCE [LARGE SCALE GENOMIC DNA]</scope>
    <source>
        <strain evidence="2 3">ITEP-024</strain>
    </source>
</reference>
<dbReference type="InterPro" id="IPR016040">
    <property type="entry name" value="NAD(P)-bd_dom"/>
</dbReference>
<feature type="domain" description="NAD(P)-binding" evidence="1">
    <location>
        <begin position="16"/>
        <end position="241"/>
    </location>
</feature>
<sequence length="276" mass="30058">MTNIENSSADFVLIVGATGGVGQLVVSKLLEKGLSVRILTRDANKAAKMFNDKVEIFVGDIREPNTLPPAMLNITSIICCTGTTAFPSARWEFDSSVNPIDFGLALFDTKSLENKAKNTPLKVDSQAVKNLVAAAPKILNRLVFISSCGILRKNQFPFNILNRFGVLDAKKEGEDAIINSGIPYTIIRPGRLIDGPYTSYDLNTLLKAKTEGKLNVVLGKGDQLSGDASRIDVAAACVESLFYSSAANQVFELVNQGIRPNVIDWKKLFYQLIIDN</sequence>
<dbReference type="CDD" id="cd05243">
    <property type="entry name" value="SDR_a5"/>
    <property type="match status" value="1"/>
</dbReference>
<dbReference type="PANTHER" id="PTHR15020">
    <property type="entry name" value="FLAVIN REDUCTASE-RELATED"/>
    <property type="match status" value="1"/>
</dbReference>
<proteinExistence type="predicted"/>
<dbReference type="InterPro" id="IPR036291">
    <property type="entry name" value="NAD(P)-bd_dom_sf"/>
</dbReference>
<dbReference type="SUPFAM" id="SSF51735">
    <property type="entry name" value="NAD(P)-binding Rossmann-fold domains"/>
    <property type="match status" value="1"/>
</dbReference>
<dbReference type="Proteomes" id="UP000826540">
    <property type="component" value="Chromosome"/>
</dbReference>
<evidence type="ECO:0000259" key="1">
    <source>
        <dbReference type="Pfam" id="PF13460"/>
    </source>
</evidence>
<organism evidence="2 3">
    <name type="scientific">Sphaerospermopsis torques-reginae ITEP-024</name>
    <dbReference type="NCBI Taxonomy" id="984208"/>
    <lineage>
        <taxon>Bacteria</taxon>
        <taxon>Bacillati</taxon>
        <taxon>Cyanobacteriota</taxon>
        <taxon>Cyanophyceae</taxon>
        <taxon>Nostocales</taxon>
        <taxon>Aphanizomenonaceae</taxon>
        <taxon>Sphaerospermopsis</taxon>
        <taxon>Sphaerospermopsis torques-reginae</taxon>
    </lineage>
</organism>
<dbReference type="Gene3D" id="3.40.50.720">
    <property type="entry name" value="NAD(P)-binding Rossmann-like Domain"/>
    <property type="match status" value="1"/>
</dbReference>
<dbReference type="PANTHER" id="PTHR15020:SF50">
    <property type="entry name" value="UPF0659 PROTEIN YMR090W"/>
    <property type="match status" value="1"/>
</dbReference>
<accession>A0ABX8WWH2</accession>
<protein>
    <submittedName>
        <fullName evidence="2">SDR family oxidoreductase</fullName>
    </submittedName>
</protein>
<gene>
    <name evidence="2" type="ORF">K2F26_18180</name>
</gene>
<evidence type="ECO:0000313" key="2">
    <source>
        <dbReference type="EMBL" id="QYX30780.1"/>
    </source>
</evidence>
<dbReference type="EMBL" id="CP080598">
    <property type="protein sequence ID" value="QYX30780.1"/>
    <property type="molecule type" value="Genomic_DNA"/>
</dbReference>
<dbReference type="RefSeq" id="WP_220608917.1">
    <property type="nucleotide sequence ID" value="NZ_CP080598.1"/>
</dbReference>
<keyword evidence="3" id="KW-1185">Reference proteome</keyword>